<evidence type="ECO:0000313" key="3">
    <source>
        <dbReference type="Proteomes" id="UP000636479"/>
    </source>
</evidence>
<sequence length="488" mass="54687">MQALPTTLLLTCMTRQEDNLGGENFELSLRNGPTAYHTAEPIHLLVVGGGGVGKSRLLRHALQFGIENKMTSYPPASARSWSAIPGVSSPLQPGVVAHELSLCIRVPVDSSRKIAIHPAELEFLRRQRRPVIVIFTQFDGLVYRVDEMMNLSDAEESPEQSALQQVEELFYKTCQQPLADIKPSVSFVRTSRLDQDELTITEAENLQGLLTATRYLSLEYIERRSAEIPGRKQQAAERIQMAIAMAMEVYSSAVLSCISLSSLVTILGKLHRDTTRAWDFNDPFVVGTDAGWDMMLDRLQKRDSPEIISEVQALSSAQSVLHWDSEACQTSWLSWLDRYQIILGLAFGASVTATLGRVAALLAVVFWLGQIAIRLKRRLPETTRTFLEYSIHLILLVDRISYDTSTSPARPLSEMDFERAISEYKESEAAAQVQSAVQRFIDDGSTSLWRMLRGWTGGRAEELMQGLLLKWRTEADRGAMSTDIRHQL</sequence>
<feature type="transmembrane region" description="Helical" evidence="1">
    <location>
        <begin position="341"/>
        <end position="368"/>
    </location>
</feature>
<comment type="caution">
    <text evidence="2">The sequence shown here is derived from an EMBL/GenBank/DDBJ whole genome shotgun (WGS) entry which is preliminary data.</text>
</comment>
<keyword evidence="1" id="KW-0472">Membrane</keyword>
<keyword evidence="1" id="KW-0812">Transmembrane</keyword>
<dbReference type="RefSeq" id="XP_037215043.1">
    <property type="nucleotide sequence ID" value="XM_037368117.1"/>
</dbReference>
<reference evidence="2" key="1">
    <citation type="submission" date="2020-05" db="EMBL/GenBank/DDBJ databases">
        <title>Mycena genomes resolve the evolution of fungal bioluminescence.</title>
        <authorList>
            <person name="Tsai I.J."/>
        </authorList>
    </citation>
    <scope>NUCLEOTIDE SEQUENCE</scope>
    <source>
        <strain evidence="2">171206Taipei</strain>
    </source>
</reference>
<name>A0A8H6S789_9AGAR</name>
<dbReference type="Proteomes" id="UP000636479">
    <property type="component" value="Unassembled WGS sequence"/>
</dbReference>
<proteinExistence type="predicted"/>
<protein>
    <submittedName>
        <fullName evidence="2">Uncharacterized protein</fullName>
    </submittedName>
</protein>
<dbReference type="AlphaFoldDB" id="A0A8H6S789"/>
<dbReference type="GeneID" id="59350633"/>
<evidence type="ECO:0000313" key="2">
    <source>
        <dbReference type="EMBL" id="KAF7292615.1"/>
    </source>
</evidence>
<gene>
    <name evidence="2" type="ORF">MIND_01159400</name>
</gene>
<accession>A0A8H6S789</accession>
<dbReference type="EMBL" id="JACAZF010000011">
    <property type="protein sequence ID" value="KAF7292615.1"/>
    <property type="molecule type" value="Genomic_DNA"/>
</dbReference>
<evidence type="ECO:0000256" key="1">
    <source>
        <dbReference type="SAM" id="Phobius"/>
    </source>
</evidence>
<keyword evidence="3" id="KW-1185">Reference proteome</keyword>
<keyword evidence="1" id="KW-1133">Transmembrane helix</keyword>
<organism evidence="2 3">
    <name type="scientific">Mycena indigotica</name>
    <dbReference type="NCBI Taxonomy" id="2126181"/>
    <lineage>
        <taxon>Eukaryota</taxon>
        <taxon>Fungi</taxon>
        <taxon>Dikarya</taxon>
        <taxon>Basidiomycota</taxon>
        <taxon>Agaricomycotina</taxon>
        <taxon>Agaricomycetes</taxon>
        <taxon>Agaricomycetidae</taxon>
        <taxon>Agaricales</taxon>
        <taxon>Marasmiineae</taxon>
        <taxon>Mycenaceae</taxon>
        <taxon>Mycena</taxon>
    </lineage>
</organism>
<dbReference type="OrthoDB" id="391988at2759"/>